<sequence length="56" mass="6348">MGFLLRQNVRDRKAFAGEISACSFLDVLRRYALQRRQFLVDEPPGQANGFQFADGA</sequence>
<reference evidence="1" key="1">
    <citation type="journal article" date="2019" name="Sci. Rep.">
        <title>Draft genome of Tanacetum cinerariifolium, the natural source of mosquito coil.</title>
        <authorList>
            <person name="Yamashiro T."/>
            <person name="Shiraishi A."/>
            <person name="Satake H."/>
            <person name="Nakayama K."/>
        </authorList>
    </citation>
    <scope>NUCLEOTIDE SEQUENCE</scope>
</reference>
<comment type="caution">
    <text evidence="1">The sequence shown here is derived from an EMBL/GenBank/DDBJ whole genome shotgun (WGS) entry which is preliminary data.</text>
</comment>
<gene>
    <name evidence="1" type="ORF">Tci_931666</name>
</gene>
<dbReference type="EMBL" id="BKCJ011868138">
    <property type="protein sequence ID" value="GFD59697.1"/>
    <property type="molecule type" value="Genomic_DNA"/>
</dbReference>
<organism evidence="1">
    <name type="scientific">Tanacetum cinerariifolium</name>
    <name type="common">Dalmatian daisy</name>
    <name type="synonym">Chrysanthemum cinerariifolium</name>
    <dbReference type="NCBI Taxonomy" id="118510"/>
    <lineage>
        <taxon>Eukaryota</taxon>
        <taxon>Viridiplantae</taxon>
        <taxon>Streptophyta</taxon>
        <taxon>Embryophyta</taxon>
        <taxon>Tracheophyta</taxon>
        <taxon>Spermatophyta</taxon>
        <taxon>Magnoliopsida</taxon>
        <taxon>eudicotyledons</taxon>
        <taxon>Gunneridae</taxon>
        <taxon>Pentapetalae</taxon>
        <taxon>asterids</taxon>
        <taxon>campanulids</taxon>
        <taxon>Asterales</taxon>
        <taxon>Asteraceae</taxon>
        <taxon>Asteroideae</taxon>
        <taxon>Anthemideae</taxon>
        <taxon>Anthemidinae</taxon>
        <taxon>Tanacetum</taxon>
    </lineage>
</organism>
<feature type="non-terminal residue" evidence="1">
    <location>
        <position position="56"/>
    </location>
</feature>
<proteinExistence type="predicted"/>
<dbReference type="AlphaFoldDB" id="A0A699XJ73"/>
<accession>A0A699XJ73</accession>
<protein>
    <submittedName>
        <fullName evidence="1">Uncharacterized protein</fullName>
    </submittedName>
</protein>
<name>A0A699XJ73_TANCI</name>
<evidence type="ECO:0000313" key="1">
    <source>
        <dbReference type="EMBL" id="GFD59697.1"/>
    </source>
</evidence>